<name>A0A9Q1HF65_HOLLE</name>
<keyword evidence="1" id="KW-0472">Membrane</keyword>
<keyword evidence="1" id="KW-0812">Transmembrane</keyword>
<evidence type="ECO:0000256" key="1">
    <source>
        <dbReference type="SAM" id="Phobius"/>
    </source>
</evidence>
<feature type="transmembrane region" description="Helical" evidence="1">
    <location>
        <begin position="6"/>
        <end position="34"/>
    </location>
</feature>
<proteinExistence type="predicted"/>
<evidence type="ECO:0000313" key="3">
    <source>
        <dbReference type="Proteomes" id="UP001152320"/>
    </source>
</evidence>
<keyword evidence="1" id="KW-1133">Transmembrane helix</keyword>
<comment type="caution">
    <text evidence="2">The sequence shown here is derived from an EMBL/GenBank/DDBJ whole genome shotgun (WGS) entry which is preliminary data.</text>
</comment>
<dbReference type="OrthoDB" id="10323653at2759"/>
<reference evidence="2" key="1">
    <citation type="submission" date="2021-10" db="EMBL/GenBank/DDBJ databases">
        <title>Tropical sea cucumber genome reveals ecological adaptation and Cuvierian tubules defense mechanism.</title>
        <authorList>
            <person name="Chen T."/>
        </authorList>
    </citation>
    <scope>NUCLEOTIDE SEQUENCE</scope>
    <source>
        <strain evidence="2">Nanhai2018</strain>
        <tissue evidence="2">Muscle</tissue>
    </source>
</reference>
<protein>
    <submittedName>
        <fullName evidence="2">Uncharacterized protein</fullName>
    </submittedName>
</protein>
<dbReference type="Proteomes" id="UP001152320">
    <property type="component" value="Chromosome 4"/>
</dbReference>
<dbReference type="EMBL" id="JAIZAY010000004">
    <property type="protein sequence ID" value="KAJ8042853.1"/>
    <property type="molecule type" value="Genomic_DNA"/>
</dbReference>
<evidence type="ECO:0000313" key="2">
    <source>
        <dbReference type="EMBL" id="KAJ8042853.1"/>
    </source>
</evidence>
<dbReference type="AlphaFoldDB" id="A0A9Q1HF65"/>
<accession>A0A9Q1HF65</accession>
<gene>
    <name evidence="2" type="ORF">HOLleu_09722</name>
</gene>
<sequence length="188" mass="21959">MGVRTAILVILVAIGMYFLLRPAEVVLTSSVFMYRDPEFVYKKLSDIDINIKHHQYGHKGTLIESFKKDNGILVKKYEVTERIPLGFFDWKYTLVFDTFFELIKPGKEINMHYHIWYAGLTGNITRIFTPKSEEGGPGCQVEETMVITTPWITSHYVLYHAKATHPDSLYHMKLTIESMHEYFNEKKE</sequence>
<organism evidence="2 3">
    <name type="scientific">Holothuria leucospilota</name>
    <name type="common">Black long sea cucumber</name>
    <name type="synonym">Mertensiothuria leucospilota</name>
    <dbReference type="NCBI Taxonomy" id="206669"/>
    <lineage>
        <taxon>Eukaryota</taxon>
        <taxon>Metazoa</taxon>
        <taxon>Echinodermata</taxon>
        <taxon>Eleutherozoa</taxon>
        <taxon>Echinozoa</taxon>
        <taxon>Holothuroidea</taxon>
        <taxon>Aspidochirotacea</taxon>
        <taxon>Aspidochirotida</taxon>
        <taxon>Holothuriidae</taxon>
        <taxon>Holothuria</taxon>
    </lineage>
</organism>
<keyword evidence="3" id="KW-1185">Reference proteome</keyword>